<keyword evidence="3" id="KW-1185">Reference proteome</keyword>
<gene>
    <name evidence="2" type="ORF">U9M48_030332</name>
</gene>
<dbReference type="Proteomes" id="UP001341281">
    <property type="component" value="Chromosome 07"/>
</dbReference>
<dbReference type="EMBL" id="CP144751">
    <property type="protein sequence ID" value="WVZ83159.1"/>
    <property type="molecule type" value="Genomic_DNA"/>
</dbReference>
<accession>A0AAQ3TZX8</accession>
<reference evidence="2 3" key="1">
    <citation type="submission" date="2024-02" db="EMBL/GenBank/DDBJ databases">
        <title>High-quality chromosome-scale genome assembly of Pensacola bahiagrass (Paspalum notatum Flugge var. saurae).</title>
        <authorList>
            <person name="Vega J.M."/>
            <person name="Podio M."/>
            <person name="Orjuela J."/>
            <person name="Siena L.A."/>
            <person name="Pessino S.C."/>
            <person name="Combes M.C."/>
            <person name="Mariac C."/>
            <person name="Albertini E."/>
            <person name="Pupilli F."/>
            <person name="Ortiz J.P.A."/>
            <person name="Leblanc O."/>
        </authorList>
    </citation>
    <scope>NUCLEOTIDE SEQUENCE [LARGE SCALE GENOMIC DNA]</scope>
    <source>
        <strain evidence="2">R1</strain>
        <tissue evidence="2">Leaf</tissue>
    </source>
</reference>
<evidence type="ECO:0000313" key="3">
    <source>
        <dbReference type="Proteomes" id="UP001341281"/>
    </source>
</evidence>
<evidence type="ECO:0000256" key="1">
    <source>
        <dbReference type="SAM" id="MobiDB-lite"/>
    </source>
</evidence>
<sequence>MAGSSSSRPARNGRGLPPCGARHTTFPPMTLLSPWPRWLLRPDPDLPGPDPHQGSQIPAMPATAPRNHRHLFCLASQSPLSSAALLIRDDGLAQQPTYLVSTLIDVSSYQDLANTAGFATVRAVVTYVHDCALNPAANSSYPILF</sequence>
<proteinExistence type="predicted"/>
<protein>
    <submittedName>
        <fullName evidence="2">Uncharacterized protein</fullName>
    </submittedName>
</protein>
<organism evidence="2 3">
    <name type="scientific">Paspalum notatum var. saurae</name>
    <dbReference type="NCBI Taxonomy" id="547442"/>
    <lineage>
        <taxon>Eukaryota</taxon>
        <taxon>Viridiplantae</taxon>
        <taxon>Streptophyta</taxon>
        <taxon>Embryophyta</taxon>
        <taxon>Tracheophyta</taxon>
        <taxon>Spermatophyta</taxon>
        <taxon>Magnoliopsida</taxon>
        <taxon>Liliopsida</taxon>
        <taxon>Poales</taxon>
        <taxon>Poaceae</taxon>
        <taxon>PACMAD clade</taxon>
        <taxon>Panicoideae</taxon>
        <taxon>Andropogonodae</taxon>
        <taxon>Paspaleae</taxon>
        <taxon>Paspalinae</taxon>
        <taxon>Paspalum</taxon>
    </lineage>
</organism>
<dbReference type="AlphaFoldDB" id="A0AAQ3TZX8"/>
<feature type="region of interest" description="Disordered" evidence="1">
    <location>
        <begin position="40"/>
        <end position="61"/>
    </location>
</feature>
<feature type="region of interest" description="Disordered" evidence="1">
    <location>
        <begin position="1"/>
        <end position="27"/>
    </location>
</feature>
<name>A0AAQ3TZX8_PASNO</name>
<evidence type="ECO:0000313" key="2">
    <source>
        <dbReference type="EMBL" id="WVZ83159.1"/>
    </source>
</evidence>